<protein>
    <recommendedName>
        <fullName evidence="2">Dynein heavy chain tail domain-containing protein</fullName>
    </recommendedName>
</protein>
<name>A0A8T1E2S0_9STRA</name>
<feature type="compositionally biased region" description="Polar residues" evidence="1">
    <location>
        <begin position="67"/>
        <end position="86"/>
    </location>
</feature>
<evidence type="ECO:0000313" key="3">
    <source>
        <dbReference type="EMBL" id="KAG2947691.1"/>
    </source>
</evidence>
<evidence type="ECO:0000259" key="2">
    <source>
        <dbReference type="Pfam" id="PF08385"/>
    </source>
</evidence>
<dbReference type="VEuPathDB" id="FungiDB:PC110_g22234"/>
<dbReference type="InterPro" id="IPR013594">
    <property type="entry name" value="Dynein_heavy_tail"/>
</dbReference>
<feature type="domain" description="Dynein heavy chain tail" evidence="2">
    <location>
        <begin position="1"/>
        <end position="64"/>
    </location>
</feature>
<dbReference type="EMBL" id="RCML01004554">
    <property type="protein sequence ID" value="KAG2947691.1"/>
    <property type="molecule type" value="Genomic_DNA"/>
</dbReference>
<comment type="caution">
    <text evidence="3">The sequence shown here is derived from an EMBL/GenBank/DDBJ whole genome shotgun (WGS) entry which is preliminary data.</text>
</comment>
<organism evidence="3 4">
    <name type="scientific">Phytophthora cactorum</name>
    <dbReference type="NCBI Taxonomy" id="29920"/>
    <lineage>
        <taxon>Eukaryota</taxon>
        <taxon>Sar</taxon>
        <taxon>Stramenopiles</taxon>
        <taxon>Oomycota</taxon>
        <taxon>Peronosporomycetes</taxon>
        <taxon>Peronosporales</taxon>
        <taxon>Peronosporaceae</taxon>
        <taxon>Phytophthora</taxon>
    </lineage>
</organism>
<evidence type="ECO:0000256" key="1">
    <source>
        <dbReference type="SAM" id="MobiDB-lite"/>
    </source>
</evidence>
<gene>
    <name evidence="3" type="ORF">PC118_g25559</name>
</gene>
<proteinExistence type="predicted"/>
<accession>A0A8T1E2S0</accession>
<feature type="region of interest" description="Disordered" evidence="1">
    <location>
        <begin position="63"/>
        <end position="86"/>
    </location>
</feature>
<dbReference type="Pfam" id="PF08385">
    <property type="entry name" value="DHC_N1"/>
    <property type="match status" value="1"/>
</dbReference>
<reference evidence="3" key="1">
    <citation type="submission" date="2018-10" db="EMBL/GenBank/DDBJ databases">
        <title>Effector identification in a new, highly contiguous assembly of the strawberry crown rot pathogen Phytophthora cactorum.</title>
        <authorList>
            <person name="Armitage A.D."/>
            <person name="Nellist C.F."/>
            <person name="Bates H."/>
            <person name="Vickerstaff R.J."/>
            <person name="Harrison R.J."/>
        </authorList>
    </citation>
    <scope>NUCLEOTIDE SEQUENCE</scope>
    <source>
        <strain evidence="3">P415</strain>
    </source>
</reference>
<sequence length="141" mass="15530">MEKLKQISPRIVLEPEDSKEAMKLYTNVMAMLQEHEVQNVKQWGISIETSSKAKLKLPLIRRDPVPGSTNIDTSTSSGAKGQQQQTCMEVQLEHRAATSSSVLCAGLKQRGPTLVFMSPLRSKVPPAKWVLAGVAMLMEVV</sequence>
<dbReference type="Proteomes" id="UP000697107">
    <property type="component" value="Unassembled WGS sequence"/>
</dbReference>
<evidence type="ECO:0000313" key="4">
    <source>
        <dbReference type="Proteomes" id="UP000697107"/>
    </source>
</evidence>
<dbReference type="AlphaFoldDB" id="A0A8T1E2S0"/>